<dbReference type="GO" id="GO:0016887">
    <property type="term" value="F:ATP hydrolysis activity"/>
    <property type="evidence" value="ECO:0007669"/>
    <property type="project" value="InterPro"/>
</dbReference>
<evidence type="ECO:0000259" key="5">
    <source>
        <dbReference type="Pfam" id="PF00005"/>
    </source>
</evidence>
<evidence type="ECO:0000256" key="4">
    <source>
        <dbReference type="ARBA" id="ARBA00022840"/>
    </source>
</evidence>
<dbReference type="GO" id="GO:0016020">
    <property type="term" value="C:membrane"/>
    <property type="evidence" value="ECO:0007669"/>
    <property type="project" value="UniProtKB-SubCell"/>
</dbReference>
<dbReference type="Pfam" id="PF00005">
    <property type="entry name" value="ABC_tran"/>
    <property type="match status" value="1"/>
</dbReference>
<keyword evidence="3" id="KW-0547">Nucleotide-binding</keyword>
<gene>
    <name evidence="6" type="ORF">OS493_024816</name>
</gene>
<dbReference type="PANTHER" id="PTHR24223:SF456">
    <property type="entry name" value="MULTIDRUG RESISTANCE-ASSOCIATED PROTEIN LETHAL(2)03659"/>
    <property type="match status" value="1"/>
</dbReference>
<dbReference type="AlphaFoldDB" id="A0A9W9ZAH5"/>
<dbReference type="OrthoDB" id="6500128at2759"/>
<dbReference type="SUPFAM" id="SSF52540">
    <property type="entry name" value="P-loop containing nucleoside triphosphate hydrolases"/>
    <property type="match status" value="1"/>
</dbReference>
<keyword evidence="7" id="KW-1185">Reference proteome</keyword>
<dbReference type="EMBL" id="MU826369">
    <property type="protein sequence ID" value="KAJ7378151.1"/>
    <property type="molecule type" value="Genomic_DNA"/>
</dbReference>
<dbReference type="GO" id="GO:0005524">
    <property type="term" value="F:ATP binding"/>
    <property type="evidence" value="ECO:0007669"/>
    <property type="project" value="UniProtKB-KW"/>
</dbReference>
<evidence type="ECO:0000256" key="1">
    <source>
        <dbReference type="ARBA" id="ARBA00004141"/>
    </source>
</evidence>
<dbReference type="InterPro" id="IPR003439">
    <property type="entry name" value="ABC_transporter-like_ATP-bd"/>
</dbReference>
<dbReference type="Gene3D" id="3.40.50.300">
    <property type="entry name" value="P-loop containing nucleotide triphosphate hydrolases"/>
    <property type="match status" value="1"/>
</dbReference>
<comment type="caution">
    <text evidence="6">The sequence shown here is derived from an EMBL/GenBank/DDBJ whole genome shotgun (WGS) entry which is preliminary data.</text>
</comment>
<protein>
    <recommendedName>
        <fullName evidence="5">ABC transporter domain-containing protein</fullName>
    </recommendedName>
</protein>
<evidence type="ECO:0000313" key="7">
    <source>
        <dbReference type="Proteomes" id="UP001163046"/>
    </source>
</evidence>
<organism evidence="6 7">
    <name type="scientific">Desmophyllum pertusum</name>
    <dbReference type="NCBI Taxonomy" id="174260"/>
    <lineage>
        <taxon>Eukaryota</taxon>
        <taxon>Metazoa</taxon>
        <taxon>Cnidaria</taxon>
        <taxon>Anthozoa</taxon>
        <taxon>Hexacorallia</taxon>
        <taxon>Scleractinia</taxon>
        <taxon>Caryophylliina</taxon>
        <taxon>Caryophylliidae</taxon>
        <taxon>Desmophyllum</taxon>
    </lineage>
</organism>
<reference evidence="6" key="1">
    <citation type="submission" date="2023-01" db="EMBL/GenBank/DDBJ databases">
        <title>Genome assembly of the deep-sea coral Lophelia pertusa.</title>
        <authorList>
            <person name="Herrera S."/>
            <person name="Cordes E."/>
        </authorList>
    </citation>
    <scope>NUCLEOTIDE SEQUENCE</scope>
    <source>
        <strain evidence="6">USNM1676648</strain>
        <tissue evidence="6">Polyp</tissue>
    </source>
</reference>
<evidence type="ECO:0000313" key="6">
    <source>
        <dbReference type="EMBL" id="KAJ7378151.1"/>
    </source>
</evidence>
<proteinExistence type="inferred from homology"/>
<accession>A0A9W9ZAH5</accession>
<dbReference type="PANTHER" id="PTHR24223">
    <property type="entry name" value="ATP-BINDING CASSETTE SUB-FAMILY C"/>
    <property type="match status" value="1"/>
</dbReference>
<evidence type="ECO:0000256" key="3">
    <source>
        <dbReference type="ARBA" id="ARBA00022741"/>
    </source>
</evidence>
<dbReference type="InterPro" id="IPR027417">
    <property type="entry name" value="P-loop_NTPase"/>
</dbReference>
<comment type="subcellular location">
    <subcellularLocation>
        <location evidence="1">Membrane</location>
        <topology evidence="1">Multi-pass membrane protein</topology>
    </subcellularLocation>
</comment>
<keyword evidence="4" id="KW-0067">ATP-binding</keyword>
<evidence type="ECO:0000256" key="2">
    <source>
        <dbReference type="ARBA" id="ARBA00009726"/>
    </source>
</evidence>
<dbReference type="InterPro" id="IPR050173">
    <property type="entry name" value="ABC_transporter_C-like"/>
</dbReference>
<comment type="similarity">
    <text evidence="2">Belongs to the ABC transporter superfamily. ABCC family. Conjugate transporter (TC 3.A.1.208) subfamily.</text>
</comment>
<sequence>MVTLVGLSLAYVIETMEYTQYAVRQCSEVENLMTSVERVMTYSNLESEPGYKINTLPPTHWPRDGHVTFKNVSLTYYEGGPRVLQNLNFNVKEKSKIGIVGRTGAGKSSLVAALLRMPDAEVHHLRYWGIKMQRCLFCWQY</sequence>
<name>A0A9W9ZAH5_9CNID</name>
<dbReference type="Proteomes" id="UP001163046">
    <property type="component" value="Unassembled WGS sequence"/>
</dbReference>
<feature type="domain" description="ABC transporter" evidence="5">
    <location>
        <begin position="84"/>
        <end position="132"/>
    </location>
</feature>
<dbReference type="GO" id="GO:0042626">
    <property type="term" value="F:ATPase-coupled transmembrane transporter activity"/>
    <property type="evidence" value="ECO:0007669"/>
    <property type="project" value="TreeGrafter"/>
</dbReference>